<evidence type="ECO:0000259" key="1">
    <source>
        <dbReference type="Pfam" id="PF00561"/>
    </source>
</evidence>
<dbReference type="PANTHER" id="PTHR42886">
    <property type="entry name" value="RE40534P-RELATED"/>
    <property type="match status" value="1"/>
</dbReference>
<keyword evidence="2" id="KW-0378">Hydrolase</keyword>
<evidence type="ECO:0000313" key="2">
    <source>
        <dbReference type="EMBL" id="QGA80038.1"/>
    </source>
</evidence>
<name>A0A5Q0UER1_9ARCH</name>
<proteinExistence type="predicted"/>
<dbReference type="InterPro" id="IPR000073">
    <property type="entry name" value="AB_hydrolase_1"/>
</dbReference>
<dbReference type="EMBL" id="CP040089">
    <property type="protein sequence ID" value="QGA80038.1"/>
    <property type="molecule type" value="Genomic_DNA"/>
</dbReference>
<gene>
    <name evidence="2" type="ORF">LC1Nh_0130</name>
</gene>
<reference evidence="3" key="1">
    <citation type="submission" date="2019-05" db="EMBL/GenBank/DDBJ databases">
        <title>Candidatus Nanohalobium constans, a novel model system to study the DPANN nano-sized archaea: genomic and physiological characterization of a nanoarchaeon co-cultured with its chitinotrophic host.</title>
        <authorList>
            <person name="La Cono V."/>
            <person name="Arcadi E."/>
            <person name="Crisafi F."/>
            <person name="Denaro R."/>
            <person name="La Spada G."/>
            <person name="Messina E."/>
            <person name="Smedile F."/>
            <person name="Toshchakov S.V."/>
            <person name="Shevchenko M.A."/>
            <person name="Golyshin P.N."/>
            <person name="Golyshina O.V."/>
            <person name="Ferrer M."/>
            <person name="Rohde M."/>
            <person name="Mushegian A."/>
            <person name="Sorokin D.Y."/>
            <person name="Giuliano L."/>
            <person name="Yakimov M.M."/>
        </authorList>
    </citation>
    <scope>NUCLEOTIDE SEQUENCE [LARGE SCALE GENOMIC DNA]</scope>
    <source>
        <strain evidence="3">LC1Nh</strain>
    </source>
</reference>
<dbReference type="Gene3D" id="3.40.50.1820">
    <property type="entry name" value="alpha/beta hydrolase"/>
    <property type="match status" value="1"/>
</dbReference>
<dbReference type="SUPFAM" id="SSF53474">
    <property type="entry name" value="alpha/beta-Hydrolases"/>
    <property type="match status" value="1"/>
</dbReference>
<keyword evidence="3" id="KW-1185">Reference proteome</keyword>
<dbReference type="PANTHER" id="PTHR42886:SF53">
    <property type="entry name" value="ALPHA_BETA-HYDROLASES SUPERFAMILY PROTEIN"/>
    <property type="match status" value="1"/>
</dbReference>
<evidence type="ECO:0000313" key="3">
    <source>
        <dbReference type="Proteomes" id="UP000377803"/>
    </source>
</evidence>
<organism evidence="2 3">
    <name type="scientific">Candidatus Nanohalobium constans</name>
    <dbReference type="NCBI Taxonomy" id="2565781"/>
    <lineage>
        <taxon>Archaea</taxon>
        <taxon>Candidatus Nanohalarchaeota</taxon>
        <taxon>Candidatus Nanohalobia</taxon>
        <taxon>Candidatus Nanohalobiales</taxon>
        <taxon>Candidatus Nanohalobiaceae</taxon>
        <taxon>Candidatus Nanohalobium</taxon>
    </lineage>
</organism>
<dbReference type="Pfam" id="PF00561">
    <property type="entry name" value="Abhydrolase_1"/>
    <property type="match status" value="1"/>
</dbReference>
<feature type="domain" description="AB hydrolase-1" evidence="1">
    <location>
        <begin position="26"/>
        <end position="117"/>
    </location>
</feature>
<dbReference type="GeneID" id="42364511"/>
<dbReference type="RefSeq" id="WP_153549776.1">
    <property type="nucleotide sequence ID" value="NZ_CP040089.1"/>
</dbReference>
<protein>
    <submittedName>
        <fullName evidence="2">Alpha/beta hydrolase fold protein</fullName>
    </submittedName>
</protein>
<sequence length="236" mass="26765">MKEYSIEAENGEKVAVTHEEADSDTWIFVCHGFGGNKERQSEYLELAEESFNVVTLSFRGNGDSDGEFIDQDLSSRIKDLEAVVNYFEPENTILFGTSFGGKVVFHTAEDIDVDAVIGKAPVTYKEIMDKFREVVEAKGRFEYIDGKPIDESFFDDFDSYDFEELENSLYIPVAIFHGAADTTVHPEFSFEAAEKLDTSVMLDKIEGEKHSFSRDGKEYMFGQMVAWLDNNELTPE</sequence>
<dbReference type="Proteomes" id="UP000377803">
    <property type="component" value="Chromosome"/>
</dbReference>
<dbReference type="AlphaFoldDB" id="A0A5Q0UER1"/>
<accession>A0A5Q0UER1</accession>
<dbReference type="KEGG" id="ncon:LC1Nh_0130"/>
<dbReference type="InterPro" id="IPR029058">
    <property type="entry name" value="AB_hydrolase_fold"/>
</dbReference>
<dbReference type="GO" id="GO:0016787">
    <property type="term" value="F:hydrolase activity"/>
    <property type="evidence" value="ECO:0007669"/>
    <property type="project" value="UniProtKB-KW"/>
</dbReference>
<dbReference type="OrthoDB" id="7531at2157"/>